<dbReference type="SUPFAM" id="SSF82171">
    <property type="entry name" value="DPP6 N-terminal domain-like"/>
    <property type="match status" value="1"/>
</dbReference>
<accession>A0A949NAB7</accession>
<evidence type="ECO:0000313" key="4">
    <source>
        <dbReference type="Proteomes" id="UP000712157"/>
    </source>
</evidence>
<feature type="compositionally biased region" description="Pro residues" evidence="1">
    <location>
        <begin position="83"/>
        <end position="94"/>
    </location>
</feature>
<dbReference type="EMBL" id="JAHQCW010000008">
    <property type="protein sequence ID" value="MBU9736307.1"/>
    <property type="molecule type" value="Genomic_DNA"/>
</dbReference>
<keyword evidence="4" id="KW-1185">Reference proteome</keyword>
<protein>
    <submittedName>
        <fullName evidence="3">Uncharacterized protein</fullName>
    </submittedName>
</protein>
<name>A0A949NAB7_9FIRM</name>
<sequence>MRSDRIIEAVGQIDDTYLSAAIEAGDLTGGKAVKMPKRHACLKWAAMIAVVIGISLVTAFTANAQFREWVISLFQFLETEEVPPPMEKGTPPLPQQRENVPAPKETNAATQTSPAQGQRGSGNVRDSQIDLYADGTLDEIFNVQYLQSDSYLDRIGNLFYYVNDENNTIFYAAENNEFIEVPSARIEKEVSLLGVSGSIDYDYCRYQGKTIVRERARDRFMTDAASDAEFLLSVSDDNQFILTLYKNPQSDEFSYSAIFDIETGKVTDLFEGIYAEGTEIKDYTVLRSWEDAGNGLFTVSLGTDRKTARIYLIDTSGKRAVSVSELTGIEDISSVKVIDGKFMILENCPDGKFNYYCYDYSEDTRLTIYEHAQYWTSDTQEQEGLKVKFSGGRYDCVKEAGRIYLADEQTGKRMSVEGLTDELAESIIINEKNDKLLVSAFSEDGISRIGVIDVRNEVFYLLDRKNSTGAHEYSIGWDGDRIMINAANEDWTESYIYLYSLR</sequence>
<proteinExistence type="predicted"/>
<feature type="transmembrane region" description="Helical" evidence="2">
    <location>
        <begin position="41"/>
        <end position="62"/>
    </location>
</feature>
<keyword evidence="2" id="KW-0472">Membrane</keyword>
<keyword evidence="2" id="KW-0812">Transmembrane</keyword>
<organism evidence="3 4">
    <name type="scientific">Diplocloster agilis</name>
    <dbReference type="NCBI Taxonomy" id="2850323"/>
    <lineage>
        <taxon>Bacteria</taxon>
        <taxon>Bacillati</taxon>
        <taxon>Bacillota</taxon>
        <taxon>Clostridia</taxon>
        <taxon>Lachnospirales</taxon>
        <taxon>Lachnospiraceae</taxon>
        <taxon>Diplocloster</taxon>
    </lineage>
</organism>
<evidence type="ECO:0000256" key="2">
    <source>
        <dbReference type="SAM" id="Phobius"/>
    </source>
</evidence>
<comment type="caution">
    <text evidence="3">The sequence shown here is derived from an EMBL/GenBank/DDBJ whole genome shotgun (WGS) entry which is preliminary data.</text>
</comment>
<dbReference type="AlphaFoldDB" id="A0A949NAB7"/>
<gene>
    <name evidence="3" type="ORF">KTH89_07130</name>
</gene>
<evidence type="ECO:0000256" key="1">
    <source>
        <dbReference type="SAM" id="MobiDB-lite"/>
    </source>
</evidence>
<feature type="region of interest" description="Disordered" evidence="1">
    <location>
        <begin position="83"/>
        <end position="125"/>
    </location>
</feature>
<dbReference type="Proteomes" id="UP000712157">
    <property type="component" value="Unassembled WGS sequence"/>
</dbReference>
<dbReference type="RefSeq" id="WP_238721201.1">
    <property type="nucleotide sequence ID" value="NZ_JAHQCW010000008.1"/>
</dbReference>
<reference evidence="3" key="1">
    <citation type="submission" date="2021-06" db="EMBL/GenBank/DDBJ databases">
        <title>Description of novel taxa of the family Lachnospiraceae.</title>
        <authorList>
            <person name="Chaplin A.V."/>
            <person name="Sokolova S.R."/>
            <person name="Pikina A.P."/>
            <person name="Korzhanova M."/>
            <person name="Belova V."/>
            <person name="Korostin D."/>
            <person name="Efimov B.A."/>
        </authorList>
    </citation>
    <scope>NUCLEOTIDE SEQUENCE</scope>
    <source>
        <strain evidence="3">ASD5720</strain>
    </source>
</reference>
<keyword evidence="2" id="KW-1133">Transmembrane helix</keyword>
<evidence type="ECO:0000313" key="3">
    <source>
        <dbReference type="EMBL" id="MBU9736307.1"/>
    </source>
</evidence>
<feature type="compositionally biased region" description="Polar residues" evidence="1">
    <location>
        <begin position="107"/>
        <end position="118"/>
    </location>
</feature>